<dbReference type="Pfam" id="PF00672">
    <property type="entry name" value="HAMP"/>
    <property type="match status" value="1"/>
</dbReference>
<dbReference type="SUPFAM" id="SSF47384">
    <property type="entry name" value="Homodimeric domain of signal transducing histidine kinase"/>
    <property type="match status" value="1"/>
</dbReference>
<dbReference type="Gene3D" id="6.10.340.10">
    <property type="match status" value="1"/>
</dbReference>
<dbReference type="CDD" id="cd06225">
    <property type="entry name" value="HAMP"/>
    <property type="match status" value="1"/>
</dbReference>
<sequence>MKFRTKLYMSIGSLLLLISISVVILMNMLEQATVNMNVVVNELYERIEMASTIKYETSNIGRVLREASISYSDESGVAQDPLNAWEESQININNAIYSLEKVDTQDESQELISKFKILHDSYQNIARQLVATKQMNGDGELQSSQWNEAELTRQRMLQIVDVLHGLQEQEMKNELLRSRETYNWAATTIYIYLAIIISVGIGVTIWIIKRLTNNLNDVTSVMTSVPNSDFSRLPRIEINQKGEIGAIAVAFNTMAKALEDHSKLEKKLVDEAEEHSWLNTKIADIATMYPEVENVEMLADLLITNLVPMVGGCYGVFYIKEVEDGKQYLRRMSSYAVLDEDNRFERFNLGEGLVGQCAIENRSILLNHVPDDYIKVGSGIGVGTPNNIIIFPVRFEDDVLAVIEIATFESFTTSQVKLLKEVNNNIGMTINSISNRMRAERLLQESQALTEELQVQSEELQLQQEELRTTNEKLEEQYGNSEQKKKELEKVREALEEKAQQLEISSQYKSEFLANMSHELRTPLNSLLILAQILSENGDGNLTAKQAEYIRTIYTSGNDLLHLINDILDLAKVESGKLEVIQNEVKFNELNDFITGQFSHIAKQKEVQFTIELEEGIPEYFYTDEQRLQQILKNLLSNAFKFTESGSVSYSVRQVIKEGKGRQLFDEKSQEKCMIAFSVTDTGIGIAKEKQETIFDAFKQADGTTSRQYGGTGLGLSISREYAYLLGGFIEVSSEKGKGSTFTLYLPNSQENEEIAEPSPIQEVAVGLEVEEFSLNVNGAVSEDYSIKQNGKTSLKDKKILIVDDDIRNVYALTIALEAYEMDIIVAENGREAIEVLQENPDTDLILMDIMMPEIDGFEATRRIRTMPEYKSLPIIALTAKAMKHSREECLVAGASDYISKPINLDQLFSLMQVWLYSKE</sequence>
<reference evidence="18" key="1">
    <citation type="submission" date="2024-05" db="EMBL/GenBank/DDBJ databases">
        <title>Metabacillus sp. nov., isolated from the rhizosphere soil of tomato plants.</title>
        <authorList>
            <person name="Ma R."/>
        </authorList>
    </citation>
    <scope>NUCLEOTIDE SEQUENCE</scope>
    <source>
        <strain evidence="18">DBTR6</strain>
    </source>
</reference>
<keyword evidence="14" id="KW-1133">Transmembrane helix</keyword>
<dbReference type="InterPro" id="IPR036890">
    <property type="entry name" value="HATPase_C_sf"/>
</dbReference>
<evidence type="ECO:0000256" key="3">
    <source>
        <dbReference type="ARBA" id="ARBA00012438"/>
    </source>
</evidence>
<proteinExistence type="predicted"/>
<dbReference type="SUPFAM" id="SSF55781">
    <property type="entry name" value="GAF domain-like"/>
    <property type="match status" value="1"/>
</dbReference>
<keyword evidence="10" id="KW-0902">Two-component regulatory system</keyword>
<name>A0ABS7USF4_9BACI</name>
<evidence type="ECO:0000256" key="2">
    <source>
        <dbReference type="ARBA" id="ARBA00004651"/>
    </source>
</evidence>
<evidence type="ECO:0000259" key="15">
    <source>
        <dbReference type="PROSITE" id="PS50109"/>
    </source>
</evidence>
<comment type="caution">
    <text evidence="18">The sequence shown here is derived from an EMBL/GenBank/DDBJ whole genome shotgun (WGS) entry which is preliminary data.</text>
</comment>
<dbReference type="SUPFAM" id="SSF55874">
    <property type="entry name" value="ATPase domain of HSP90 chaperone/DNA topoisomerase II/histidine kinase"/>
    <property type="match status" value="1"/>
</dbReference>
<evidence type="ECO:0000256" key="6">
    <source>
        <dbReference type="ARBA" id="ARBA00022679"/>
    </source>
</evidence>
<evidence type="ECO:0000256" key="13">
    <source>
        <dbReference type="SAM" id="Coils"/>
    </source>
</evidence>
<dbReference type="Pfam" id="PF13185">
    <property type="entry name" value="GAF_2"/>
    <property type="match status" value="1"/>
</dbReference>
<dbReference type="PROSITE" id="PS50885">
    <property type="entry name" value="HAMP"/>
    <property type="match status" value="1"/>
</dbReference>
<dbReference type="Gene3D" id="3.40.50.2300">
    <property type="match status" value="1"/>
</dbReference>
<evidence type="ECO:0000256" key="14">
    <source>
        <dbReference type="SAM" id="Phobius"/>
    </source>
</evidence>
<dbReference type="Gene3D" id="3.30.450.40">
    <property type="match status" value="1"/>
</dbReference>
<dbReference type="PROSITE" id="PS50109">
    <property type="entry name" value="HIS_KIN"/>
    <property type="match status" value="1"/>
</dbReference>
<evidence type="ECO:0000256" key="5">
    <source>
        <dbReference type="ARBA" id="ARBA00022553"/>
    </source>
</evidence>
<dbReference type="PANTHER" id="PTHR45339">
    <property type="entry name" value="HYBRID SIGNAL TRANSDUCTION HISTIDINE KINASE J"/>
    <property type="match status" value="1"/>
</dbReference>
<dbReference type="EMBL" id="JAIQUM010000028">
    <property type="protein sequence ID" value="MBZ5751235.1"/>
    <property type="molecule type" value="Genomic_DNA"/>
</dbReference>
<keyword evidence="14" id="KW-0812">Transmembrane</keyword>
<evidence type="ECO:0000256" key="9">
    <source>
        <dbReference type="ARBA" id="ARBA00022840"/>
    </source>
</evidence>
<evidence type="ECO:0000313" key="19">
    <source>
        <dbReference type="Proteomes" id="UP001165287"/>
    </source>
</evidence>
<dbReference type="InterPro" id="IPR029016">
    <property type="entry name" value="GAF-like_dom_sf"/>
</dbReference>
<feature type="domain" description="Response regulatory" evidence="16">
    <location>
        <begin position="799"/>
        <end position="916"/>
    </location>
</feature>
<dbReference type="InterPro" id="IPR003661">
    <property type="entry name" value="HisK_dim/P_dom"/>
</dbReference>
<keyword evidence="8" id="KW-0418">Kinase</keyword>
<dbReference type="SMART" id="SM00387">
    <property type="entry name" value="HATPase_c"/>
    <property type="match status" value="1"/>
</dbReference>
<accession>A0ABS7USF4</accession>
<evidence type="ECO:0000259" key="16">
    <source>
        <dbReference type="PROSITE" id="PS50110"/>
    </source>
</evidence>
<feature type="transmembrane region" description="Helical" evidence="14">
    <location>
        <begin position="7"/>
        <end position="29"/>
    </location>
</feature>
<dbReference type="PROSITE" id="PS50110">
    <property type="entry name" value="RESPONSE_REGULATORY"/>
    <property type="match status" value="1"/>
</dbReference>
<dbReference type="Pfam" id="PF02518">
    <property type="entry name" value="HATPase_c"/>
    <property type="match status" value="1"/>
</dbReference>
<comment type="subcellular location">
    <subcellularLocation>
        <location evidence="2">Cell membrane</location>
        <topology evidence="2">Multi-pass membrane protein</topology>
    </subcellularLocation>
</comment>
<organism evidence="18 19">
    <name type="scientific">Metabacillus rhizolycopersici</name>
    <dbReference type="NCBI Taxonomy" id="2875709"/>
    <lineage>
        <taxon>Bacteria</taxon>
        <taxon>Bacillati</taxon>
        <taxon>Bacillota</taxon>
        <taxon>Bacilli</taxon>
        <taxon>Bacillales</taxon>
        <taxon>Bacillaceae</taxon>
        <taxon>Metabacillus</taxon>
    </lineage>
</organism>
<dbReference type="EC" id="2.7.13.3" evidence="3"/>
<evidence type="ECO:0000256" key="4">
    <source>
        <dbReference type="ARBA" id="ARBA00022475"/>
    </source>
</evidence>
<dbReference type="Gene3D" id="1.10.287.130">
    <property type="match status" value="1"/>
</dbReference>
<evidence type="ECO:0000256" key="7">
    <source>
        <dbReference type="ARBA" id="ARBA00022741"/>
    </source>
</evidence>
<evidence type="ECO:0000256" key="1">
    <source>
        <dbReference type="ARBA" id="ARBA00000085"/>
    </source>
</evidence>
<dbReference type="SMART" id="SM00388">
    <property type="entry name" value="HisKA"/>
    <property type="match status" value="1"/>
</dbReference>
<dbReference type="InterPro" id="IPR005467">
    <property type="entry name" value="His_kinase_dom"/>
</dbReference>
<feature type="domain" description="HAMP" evidence="17">
    <location>
        <begin position="209"/>
        <end position="263"/>
    </location>
</feature>
<dbReference type="Pfam" id="PF00512">
    <property type="entry name" value="HisKA"/>
    <property type="match status" value="1"/>
</dbReference>
<dbReference type="CDD" id="cd00082">
    <property type="entry name" value="HisKA"/>
    <property type="match status" value="1"/>
</dbReference>
<evidence type="ECO:0000256" key="10">
    <source>
        <dbReference type="ARBA" id="ARBA00023012"/>
    </source>
</evidence>
<keyword evidence="4" id="KW-1003">Cell membrane</keyword>
<feature type="modified residue" description="4-aspartylphosphate" evidence="12">
    <location>
        <position position="849"/>
    </location>
</feature>
<evidence type="ECO:0000313" key="18">
    <source>
        <dbReference type="EMBL" id="MBZ5751235.1"/>
    </source>
</evidence>
<evidence type="ECO:0000256" key="11">
    <source>
        <dbReference type="ARBA" id="ARBA00023136"/>
    </source>
</evidence>
<protein>
    <recommendedName>
        <fullName evidence="3">histidine kinase</fullName>
        <ecNumber evidence="3">2.7.13.3</ecNumber>
    </recommendedName>
</protein>
<feature type="coiled-coil region" evidence="13">
    <location>
        <begin position="436"/>
        <end position="505"/>
    </location>
</feature>
<dbReference type="InterPro" id="IPR011006">
    <property type="entry name" value="CheY-like_superfamily"/>
</dbReference>
<dbReference type="InterPro" id="IPR003018">
    <property type="entry name" value="GAF"/>
</dbReference>
<keyword evidence="7" id="KW-0547">Nucleotide-binding</keyword>
<dbReference type="InterPro" id="IPR003594">
    <property type="entry name" value="HATPase_dom"/>
</dbReference>
<dbReference type="CDD" id="cd16922">
    <property type="entry name" value="HATPase_EvgS-ArcB-TorS-like"/>
    <property type="match status" value="1"/>
</dbReference>
<dbReference type="CDD" id="cd17546">
    <property type="entry name" value="REC_hyHK_CKI1_RcsC-like"/>
    <property type="match status" value="1"/>
</dbReference>
<feature type="domain" description="Histidine kinase" evidence="15">
    <location>
        <begin position="515"/>
        <end position="750"/>
    </location>
</feature>
<dbReference type="RefSeq" id="WP_224139500.1">
    <property type="nucleotide sequence ID" value="NZ_JAIQUM010000028.1"/>
</dbReference>
<evidence type="ECO:0000256" key="12">
    <source>
        <dbReference type="PROSITE-ProRule" id="PRU00169"/>
    </source>
</evidence>
<dbReference type="InterPro" id="IPR001789">
    <property type="entry name" value="Sig_transdc_resp-reg_receiver"/>
</dbReference>
<gene>
    <name evidence="18" type="ORF">K9V48_13480</name>
</gene>
<dbReference type="InterPro" id="IPR036097">
    <property type="entry name" value="HisK_dim/P_sf"/>
</dbReference>
<dbReference type="SUPFAM" id="SSF52172">
    <property type="entry name" value="CheY-like"/>
    <property type="match status" value="1"/>
</dbReference>
<keyword evidence="9" id="KW-0067">ATP-binding</keyword>
<keyword evidence="11 14" id="KW-0472">Membrane</keyword>
<comment type="catalytic activity">
    <reaction evidence="1">
        <text>ATP + protein L-histidine = ADP + protein N-phospho-L-histidine.</text>
        <dbReference type="EC" id="2.7.13.3"/>
    </reaction>
</comment>
<keyword evidence="19" id="KW-1185">Reference proteome</keyword>
<dbReference type="Pfam" id="PF00072">
    <property type="entry name" value="Response_reg"/>
    <property type="match status" value="1"/>
</dbReference>
<keyword evidence="5 12" id="KW-0597">Phosphoprotein</keyword>
<dbReference type="SMART" id="SM00448">
    <property type="entry name" value="REC"/>
    <property type="match status" value="1"/>
</dbReference>
<dbReference type="Proteomes" id="UP001165287">
    <property type="component" value="Unassembled WGS sequence"/>
</dbReference>
<dbReference type="InterPro" id="IPR004358">
    <property type="entry name" value="Sig_transdc_His_kin-like_C"/>
</dbReference>
<dbReference type="Gene3D" id="3.30.565.10">
    <property type="entry name" value="Histidine kinase-like ATPase, C-terminal domain"/>
    <property type="match status" value="1"/>
</dbReference>
<feature type="transmembrane region" description="Helical" evidence="14">
    <location>
        <begin position="189"/>
        <end position="208"/>
    </location>
</feature>
<dbReference type="InterPro" id="IPR003660">
    <property type="entry name" value="HAMP_dom"/>
</dbReference>
<keyword evidence="6" id="KW-0808">Transferase</keyword>
<dbReference type="PRINTS" id="PR00344">
    <property type="entry name" value="BCTRLSENSOR"/>
</dbReference>
<keyword evidence="13" id="KW-0175">Coiled coil</keyword>
<evidence type="ECO:0000259" key="17">
    <source>
        <dbReference type="PROSITE" id="PS50885"/>
    </source>
</evidence>
<dbReference type="PANTHER" id="PTHR45339:SF1">
    <property type="entry name" value="HYBRID SIGNAL TRANSDUCTION HISTIDINE KINASE J"/>
    <property type="match status" value="1"/>
</dbReference>
<evidence type="ECO:0000256" key="8">
    <source>
        <dbReference type="ARBA" id="ARBA00022777"/>
    </source>
</evidence>